<evidence type="ECO:0000313" key="11">
    <source>
        <dbReference type="EMBL" id="OWF46140.1"/>
    </source>
</evidence>
<dbReference type="SUPFAM" id="SSF81321">
    <property type="entry name" value="Family A G protein-coupled receptor-like"/>
    <property type="match status" value="1"/>
</dbReference>
<keyword evidence="6 8" id="KW-0675">Receptor</keyword>
<reference evidence="11 12" key="1">
    <citation type="journal article" date="2017" name="Nat. Ecol. Evol.">
        <title>Scallop genome provides insights into evolution of bilaterian karyotype and development.</title>
        <authorList>
            <person name="Wang S."/>
            <person name="Zhang J."/>
            <person name="Jiao W."/>
            <person name="Li J."/>
            <person name="Xun X."/>
            <person name="Sun Y."/>
            <person name="Guo X."/>
            <person name="Huan P."/>
            <person name="Dong B."/>
            <person name="Zhang L."/>
            <person name="Hu X."/>
            <person name="Sun X."/>
            <person name="Wang J."/>
            <person name="Zhao C."/>
            <person name="Wang Y."/>
            <person name="Wang D."/>
            <person name="Huang X."/>
            <person name="Wang R."/>
            <person name="Lv J."/>
            <person name="Li Y."/>
            <person name="Zhang Z."/>
            <person name="Liu B."/>
            <person name="Lu W."/>
            <person name="Hui Y."/>
            <person name="Liang J."/>
            <person name="Zhou Z."/>
            <person name="Hou R."/>
            <person name="Li X."/>
            <person name="Liu Y."/>
            <person name="Li H."/>
            <person name="Ning X."/>
            <person name="Lin Y."/>
            <person name="Zhao L."/>
            <person name="Xing Q."/>
            <person name="Dou J."/>
            <person name="Li Y."/>
            <person name="Mao J."/>
            <person name="Guo H."/>
            <person name="Dou H."/>
            <person name="Li T."/>
            <person name="Mu C."/>
            <person name="Jiang W."/>
            <person name="Fu Q."/>
            <person name="Fu X."/>
            <person name="Miao Y."/>
            <person name="Liu J."/>
            <person name="Yu Q."/>
            <person name="Li R."/>
            <person name="Liao H."/>
            <person name="Li X."/>
            <person name="Kong Y."/>
            <person name="Jiang Z."/>
            <person name="Chourrout D."/>
            <person name="Li R."/>
            <person name="Bao Z."/>
        </authorList>
    </citation>
    <scope>NUCLEOTIDE SEQUENCE [LARGE SCALE GENOMIC DNA]</scope>
    <source>
        <strain evidence="11 12">PY_sf001</strain>
    </source>
</reference>
<dbReference type="InterPro" id="IPR000276">
    <property type="entry name" value="GPCR_Rhodpsn"/>
</dbReference>
<proteinExistence type="inferred from homology"/>
<comment type="caution">
    <text evidence="11">The sequence shown here is derived from an EMBL/GenBank/DDBJ whole genome shotgun (WGS) entry which is preliminary data.</text>
</comment>
<dbReference type="InterPro" id="IPR017452">
    <property type="entry name" value="GPCR_Rhodpsn_7TM"/>
</dbReference>
<comment type="similarity">
    <text evidence="8">Belongs to the G-protein coupled receptor 1 family.</text>
</comment>
<dbReference type="STRING" id="6573.A0A210QBN4"/>
<dbReference type="OrthoDB" id="5987909at2759"/>
<dbReference type="GO" id="GO:0004930">
    <property type="term" value="F:G protein-coupled receptor activity"/>
    <property type="evidence" value="ECO:0007669"/>
    <property type="project" value="UniProtKB-KW"/>
</dbReference>
<gene>
    <name evidence="11" type="ORF">KP79_PYT01456</name>
</gene>
<dbReference type="EMBL" id="NEDP02004269">
    <property type="protein sequence ID" value="OWF46140.1"/>
    <property type="molecule type" value="Genomic_DNA"/>
</dbReference>
<feature type="transmembrane region" description="Helical" evidence="9">
    <location>
        <begin position="64"/>
        <end position="88"/>
    </location>
</feature>
<feature type="transmembrane region" description="Helical" evidence="9">
    <location>
        <begin position="112"/>
        <end position="132"/>
    </location>
</feature>
<evidence type="ECO:0000256" key="8">
    <source>
        <dbReference type="RuleBase" id="RU000688"/>
    </source>
</evidence>
<dbReference type="PRINTS" id="PR00237">
    <property type="entry name" value="GPCRRHODOPSN"/>
</dbReference>
<feature type="domain" description="G-protein coupled receptors family 1 profile" evidence="10">
    <location>
        <begin position="43"/>
        <end position="300"/>
    </location>
</feature>
<keyword evidence="7 8" id="KW-0807">Transducer</keyword>
<comment type="subcellular location">
    <subcellularLocation>
        <location evidence="1">Membrane</location>
        <topology evidence="1">Multi-pass membrane protein</topology>
    </subcellularLocation>
</comment>
<keyword evidence="3 9" id="KW-1133">Transmembrane helix</keyword>
<feature type="transmembrane region" description="Helical" evidence="9">
    <location>
        <begin position="281"/>
        <end position="303"/>
    </location>
</feature>
<sequence length="382" mass="43885">MENMPDPNHSILRPAGLGEDRPVFQIVPEIMILGVIWCLSVIGNILVCVVIYRSRRVQSTTNYFVMTCACADLVFLWIVIPMVCGRIIMSEWVLGDFLCRCVRFVHTMFPNVTLYVLTSIAIDRYYTIIYPLSFKVTREIAKRMIIVCCLVSCLLSSFSFYFYHETVILTDRNTSKNICPTYVNPGYTVGVVFSVSFVLLQYVFPVVIIGFVYLRLVKFIWRSSVYCLRFQRTTNHVPRTKVKMLKMLILMTLITMVLLLPSFFVILWVALRLPEMMNPTIFIVCLILLLTSTVAKPIIYACYNSNFRRGCKEVFCMSSSRCYRRNTYAITTASAFGKKNHVGIVNGNCDRNLDSPTKAFDRSIKVDKSVWPIHASMPTTYL</sequence>
<keyword evidence="12" id="KW-1185">Reference proteome</keyword>
<evidence type="ECO:0000256" key="4">
    <source>
        <dbReference type="ARBA" id="ARBA00023040"/>
    </source>
</evidence>
<evidence type="ECO:0000256" key="5">
    <source>
        <dbReference type="ARBA" id="ARBA00023136"/>
    </source>
</evidence>
<feature type="transmembrane region" description="Helical" evidence="9">
    <location>
        <begin position="30"/>
        <end position="52"/>
    </location>
</feature>
<organism evidence="11 12">
    <name type="scientific">Mizuhopecten yessoensis</name>
    <name type="common">Japanese scallop</name>
    <name type="synonym">Patinopecten yessoensis</name>
    <dbReference type="NCBI Taxonomy" id="6573"/>
    <lineage>
        <taxon>Eukaryota</taxon>
        <taxon>Metazoa</taxon>
        <taxon>Spiralia</taxon>
        <taxon>Lophotrochozoa</taxon>
        <taxon>Mollusca</taxon>
        <taxon>Bivalvia</taxon>
        <taxon>Autobranchia</taxon>
        <taxon>Pteriomorphia</taxon>
        <taxon>Pectinida</taxon>
        <taxon>Pectinoidea</taxon>
        <taxon>Pectinidae</taxon>
        <taxon>Mizuhopecten</taxon>
    </lineage>
</organism>
<feature type="transmembrane region" description="Helical" evidence="9">
    <location>
        <begin position="248"/>
        <end position="269"/>
    </location>
</feature>
<keyword evidence="5 9" id="KW-0472">Membrane</keyword>
<evidence type="ECO:0000256" key="3">
    <source>
        <dbReference type="ARBA" id="ARBA00022989"/>
    </source>
</evidence>
<dbReference type="Gene3D" id="1.20.1070.10">
    <property type="entry name" value="Rhodopsin 7-helix transmembrane proteins"/>
    <property type="match status" value="1"/>
</dbReference>
<evidence type="ECO:0000256" key="1">
    <source>
        <dbReference type="ARBA" id="ARBA00004141"/>
    </source>
</evidence>
<evidence type="ECO:0000313" key="12">
    <source>
        <dbReference type="Proteomes" id="UP000242188"/>
    </source>
</evidence>
<dbReference type="PROSITE" id="PS50262">
    <property type="entry name" value="G_PROTEIN_RECEP_F1_2"/>
    <property type="match status" value="1"/>
</dbReference>
<feature type="transmembrane region" description="Helical" evidence="9">
    <location>
        <begin position="191"/>
        <end position="214"/>
    </location>
</feature>
<dbReference type="PROSITE" id="PS00237">
    <property type="entry name" value="G_PROTEIN_RECEP_F1_1"/>
    <property type="match status" value="1"/>
</dbReference>
<protein>
    <submittedName>
        <fullName evidence="11">G-protein coupled receptor 19</fullName>
    </submittedName>
</protein>
<evidence type="ECO:0000256" key="7">
    <source>
        <dbReference type="ARBA" id="ARBA00023224"/>
    </source>
</evidence>
<evidence type="ECO:0000256" key="9">
    <source>
        <dbReference type="SAM" id="Phobius"/>
    </source>
</evidence>
<dbReference type="Pfam" id="PF00001">
    <property type="entry name" value="7tm_1"/>
    <property type="match status" value="1"/>
</dbReference>
<dbReference type="AlphaFoldDB" id="A0A210QBN4"/>
<evidence type="ECO:0000256" key="2">
    <source>
        <dbReference type="ARBA" id="ARBA00022692"/>
    </source>
</evidence>
<evidence type="ECO:0000256" key="6">
    <source>
        <dbReference type="ARBA" id="ARBA00023170"/>
    </source>
</evidence>
<dbReference type="Proteomes" id="UP000242188">
    <property type="component" value="Unassembled WGS sequence"/>
</dbReference>
<dbReference type="GO" id="GO:0005886">
    <property type="term" value="C:plasma membrane"/>
    <property type="evidence" value="ECO:0007669"/>
    <property type="project" value="TreeGrafter"/>
</dbReference>
<name>A0A210QBN4_MIZYE</name>
<keyword evidence="4 8" id="KW-0297">G-protein coupled receptor</keyword>
<evidence type="ECO:0000259" key="10">
    <source>
        <dbReference type="PROSITE" id="PS50262"/>
    </source>
</evidence>
<accession>A0A210QBN4</accession>
<dbReference type="PANTHER" id="PTHR24243">
    <property type="entry name" value="G-PROTEIN COUPLED RECEPTOR"/>
    <property type="match status" value="1"/>
</dbReference>
<keyword evidence="2 8" id="KW-0812">Transmembrane</keyword>
<dbReference type="PANTHER" id="PTHR24243:SF224">
    <property type="entry name" value="G-PROTEIN COUPLED RECEPTOR 19-RELATED"/>
    <property type="match status" value="1"/>
</dbReference>
<feature type="transmembrane region" description="Helical" evidence="9">
    <location>
        <begin position="144"/>
        <end position="163"/>
    </location>
</feature>